<dbReference type="PANTHER" id="PTHR30188">
    <property type="entry name" value="ABC TRANSPORTER PERMEASE PROTEIN-RELATED"/>
    <property type="match status" value="1"/>
</dbReference>
<dbReference type="RefSeq" id="WP_337702345.1">
    <property type="nucleotide sequence ID" value="NZ_JBBEGM010000003.1"/>
</dbReference>
<sequence length="260" mass="27970">MLGAVPRGVAELGGVTRLAGQVVWSAVRHPRGYWTETRDEMFRVLTRSAVPMVLAVFTFALMIGILGLNFLNLLGAAYRYGQYFFIVNTRDFTPWINSMVVAGIVGTALCADLGARRIREEIDALEVLGLDPVRELVLPRVLSISLLTPLLMTVSLVMGIVGGLYSTVTYGDVPAADYWETLFKNLTSVEMVVAVGKSLLIGFVTGVVCAHKGLTARGGSIGVGRAVNEAVVLSFVLVFLVDFAVNLTALGLFPEMGSVR</sequence>
<evidence type="ECO:0000256" key="1">
    <source>
        <dbReference type="SAM" id="Phobius"/>
    </source>
</evidence>
<evidence type="ECO:0000313" key="2">
    <source>
        <dbReference type="EMBL" id="MEJ2861555.1"/>
    </source>
</evidence>
<keyword evidence="1" id="KW-1133">Transmembrane helix</keyword>
<keyword evidence="3" id="KW-1185">Reference proteome</keyword>
<feature type="transmembrane region" description="Helical" evidence="1">
    <location>
        <begin position="188"/>
        <end position="210"/>
    </location>
</feature>
<feature type="transmembrane region" description="Helical" evidence="1">
    <location>
        <begin position="144"/>
        <end position="168"/>
    </location>
</feature>
<accession>A0ABU8M407</accession>
<protein>
    <submittedName>
        <fullName evidence="2">ABC transporter permease</fullName>
    </submittedName>
</protein>
<feature type="transmembrane region" description="Helical" evidence="1">
    <location>
        <begin position="49"/>
        <end position="75"/>
    </location>
</feature>
<keyword evidence="1" id="KW-0472">Membrane</keyword>
<proteinExistence type="predicted"/>
<feature type="transmembrane region" description="Helical" evidence="1">
    <location>
        <begin position="231"/>
        <end position="253"/>
    </location>
</feature>
<evidence type="ECO:0000313" key="3">
    <source>
        <dbReference type="Proteomes" id="UP001369736"/>
    </source>
</evidence>
<gene>
    <name evidence="2" type="ORF">WCD58_10330</name>
</gene>
<feature type="transmembrane region" description="Helical" evidence="1">
    <location>
        <begin position="95"/>
        <end position="115"/>
    </location>
</feature>
<dbReference type="InterPro" id="IPR030802">
    <property type="entry name" value="Permease_MalE"/>
</dbReference>
<comment type="caution">
    <text evidence="2">The sequence shown here is derived from an EMBL/GenBank/DDBJ whole genome shotgun (WGS) entry which is preliminary data.</text>
</comment>
<reference evidence="2 3" key="1">
    <citation type="submission" date="2024-03" db="EMBL/GenBank/DDBJ databases">
        <title>Actinomycetospora sp. OC33-EN07, a novel actinomycete isolated from wild orchid (Aerides multiflora).</title>
        <authorList>
            <person name="Suriyachadkun C."/>
        </authorList>
    </citation>
    <scope>NUCLEOTIDE SEQUENCE [LARGE SCALE GENOMIC DNA]</scope>
    <source>
        <strain evidence="2 3">OC33-EN07</strain>
    </source>
</reference>
<dbReference type="EMBL" id="JBBEGM010000003">
    <property type="protein sequence ID" value="MEJ2861555.1"/>
    <property type="molecule type" value="Genomic_DNA"/>
</dbReference>
<name>A0ABU8M407_9PSEU</name>
<dbReference type="Proteomes" id="UP001369736">
    <property type="component" value="Unassembled WGS sequence"/>
</dbReference>
<keyword evidence="1" id="KW-0812">Transmembrane</keyword>
<dbReference type="PANTHER" id="PTHR30188:SF4">
    <property type="entry name" value="PROTEIN TRIGALACTOSYLDIACYLGLYCEROL 1, CHLOROPLASTIC"/>
    <property type="match status" value="1"/>
</dbReference>
<organism evidence="2 3">
    <name type="scientific">Actinomycetospora flava</name>
    <dbReference type="NCBI Taxonomy" id="3129232"/>
    <lineage>
        <taxon>Bacteria</taxon>
        <taxon>Bacillati</taxon>
        <taxon>Actinomycetota</taxon>
        <taxon>Actinomycetes</taxon>
        <taxon>Pseudonocardiales</taxon>
        <taxon>Pseudonocardiaceae</taxon>
        <taxon>Actinomycetospora</taxon>
    </lineage>
</organism>
<dbReference type="Pfam" id="PF02405">
    <property type="entry name" value="MlaE"/>
    <property type="match status" value="1"/>
</dbReference>